<feature type="region of interest" description="Disordered" evidence="3">
    <location>
        <begin position="28"/>
        <end position="48"/>
    </location>
</feature>
<dbReference type="PANTHER" id="PTHR35841">
    <property type="entry name" value="PHOSPHONATES-BINDING PERIPLASMIC PROTEIN"/>
    <property type="match status" value="1"/>
</dbReference>
<dbReference type="EMBL" id="JAVDYJ010000001">
    <property type="protein sequence ID" value="MDR7348293.1"/>
    <property type="molecule type" value="Genomic_DNA"/>
</dbReference>
<feature type="signal peptide" evidence="4">
    <location>
        <begin position="1"/>
        <end position="25"/>
    </location>
</feature>
<accession>A0ABU2B3V3</accession>
<dbReference type="PANTHER" id="PTHR35841:SF1">
    <property type="entry name" value="PHOSPHONATES-BINDING PERIPLASMIC PROTEIN"/>
    <property type="match status" value="1"/>
</dbReference>
<dbReference type="RefSeq" id="WP_310175345.1">
    <property type="nucleotide sequence ID" value="NZ_BAABHE010000002.1"/>
</dbReference>
<reference evidence="5 6" key="1">
    <citation type="submission" date="2023-07" db="EMBL/GenBank/DDBJ databases">
        <title>Sequencing the genomes of 1000 actinobacteria strains.</title>
        <authorList>
            <person name="Klenk H.-P."/>
        </authorList>
    </citation>
    <scope>NUCLEOTIDE SEQUENCE [LARGE SCALE GENOMIC DNA]</scope>
    <source>
        <strain evidence="5 6">DSM 22966</strain>
    </source>
</reference>
<comment type="similarity">
    <text evidence="1">Belongs to the phosphate/phosphite/phosphonate binding protein family.</text>
</comment>
<dbReference type="SUPFAM" id="SSF53850">
    <property type="entry name" value="Periplasmic binding protein-like II"/>
    <property type="match status" value="1"/>
</dbReference>
<sequence length="342" mass="36140">MRAKMKSMFAVAGIAALAMTGCVSDTEDDANAGTNGETTEDTAGGSDEPLVLGLVPSQDSAQLVEDGERLADLLAEELDRDVEAYVSDNYAGLVTAMQTGQAHIGMFGPIALVQAVDQADADVVLQAVRYGSDTYVTQWFTNDPDTYCLDEPVMGTSAGGEHEMLFCNGTDEASEGPIGEEALELIEAGDTISFVDEGSASGYYYPATQLQQLSGLDPFSDIDAQFAGGHPNSVLNVFNGEISVGVSYDDARQDVYEEEETVGEEVVVFGYSESIPNDGVAVAGDLTDEEQQAITDAFMALTETEEGLTALDEVYGIEDLTEANLDALDAARDVAANFGDEE</sequence>
<dbReference type="NCBIfam" id="TIGR01098">
    <property type="entry name" value="3A0109s03R"/>
    <property type="match status" value="1"/>
</dbReference>
<name>A0ABU2B3V3_9MICC</name>
<organism evidence="5 6">
    <name type="scientific">Enteractinococcus fodinae</name>
    <dbReference type="NCBI Taxonomy" id="684663"/>
    <lineage>
        <taxon>Bacteria</taxon>
        <taxon>Bacillati</taxon>
        <taxon>Actinomycetota</taxon>
        <taxon>Actinomycetes</taxon>
        <taxon>Micrococcales</taxon>
        <taxon>Micrococcaceae</taxon>
    </lineage>
</organism>
<dbReference type="Pfam" id="PF12974">
    <property type="entry name" value="Phosphonate-bd"/>
    <property type="match status" value="1"/>
</dbReference>
<evidence type="ECO:0000256" key="2">
    <source>
        <dbReference type="ARBA" id="ARBA00022729"/>
    </source>
</evidence>
<proteinExistence type="inferred from homology"/>
<keyword evidence="2 4" id="KW-0732">Signal</keyword>
<dbReference type="Proteomes" id="UP001183794">
    <property type="component" value="Unassembled WGS sequence"/>
</dbReference>
<protein>
    <submittedName>
        <fullName evidence="5">Phosphonate transport system substrate-binding protein</fullName>
    </submittedName>
</protein>
<evidence type="ECO:0000313" key="5">
    <source>
        <dbReference type="EMBL" id="MDR7348293.1"/>
    </source>
</evidence>
<feature type="chain" id="PRO_5045803582" evidence="4">
    <location>
        <begin position="26"/>
        <end position="342"/>
    </location>
</feature>
<evidence type="ECO:0000256" key="3">
    <source>
        <dbReference type="SAM" id="MobiDB-lite"/>
    </source>
</evidence>
<evidence type="ECO:0000256" key="4">
    <source>
        <dbReference type="SAM" id="SignalP"/>
    </source>
</evidence>
<dbReference type="Gene3D" id="3.40.190.10">
    <property type="entry name" value="Periplasmic binding protein-like II"/>
    <property type="match status" value="2"/>
</dbReference>
<keyword evidence="6" id="KW-1185">Reference proteome</keyword>
<evidence type="ECO:0000256" key="1">
    <source>
        <dbReference type="ARBA" id="ARBA00007162"/>
    </source>
</evidence>
<gene>
    <name evidence="5" type="ORF">J2S62_002550</name>
</gene>
<comment type="caution">
    <text evidence="5">The sequence shown here is derived from an EMBL/GenBank/DDBJ whole genome shotgun (WGS) entry which is preliminary data.</text>
</comment>
<dbReference type="InterPro" id="IPR005770">
    <property type="entry name" value="PhnD"/>
</dbReference>
<evidence type="ECO:0000313" key="6">
    <source>
        <dbReference type="Proteomes" id="UP001183794"/>
    </source>
</evidence>
<dbReference type="PROSITE" id="PS51257">
    <property type="entry name" value="PROKAR_LIPOPROTEIN"/>
    <property type="match status" value="1"/>
</dbReference>